<dbReference type="Pfam" id="PF00005">
    <property type="entry name" value="ABC_tran"/>
    <property type="match status" value="1"/>
</dbReference>
<feature type="domain" description="ABC transporter" evidence="11">
    <location>
        <begin position="364"/>
        <end position="593"/>
    </location>
</feature>
<protein>
    <submittedName>
        <fullName evidence="13">ABC transporter ATP-binding protein</fullName>
    </submittedName>
</protein>
<evidence type="ECO:0000256" key="3">
    <source>
        <dbReference type="ARBA" id="ARBA00022475"/>
    </source>
</evidence>
<dbReference type="Gene3D" id="3.40.50.300">
    <property type="entry name" value="P-loop containing nucleotide triphosphate hydrolases"/>
    <property type="match status" value="1"/>
</dbReference>
<dbReference type="AlphaFoldDB" id="A0AA94WQ92"/>
<dbReference type="SUPFAM" id="SSF52540">
    <property type="entry name" value="P-loop containing nucleoside triphosphate hydrolases"/>
    <property type="match status" value="1"/>
</dbReference>
<feature type="domain" description="ABC transmembrane type-1" evidence="12">
    <location>
        <begin position="21"/>
        <end position="321"/>
    </location>
</feature>
<feature type="transmembrane region" description="Helical" evidence="10">
    <location>
        <begin position="266"/>
        <end position="287"/>
    </location>
</feature>
<dbReference type="PROSITE" id="PS00211">
    <property type="entry name" value="ABC_TRANSPORTER_1"/>
    <property type="match status" value="1"/>
</dbReference>
<dbReference type="GO" id="GO:0005524">
    <property type="term" value="F:ATP binding"/>
    <property type="evidence" value="ECO:0007669"/>
    <property type="project" value="UniProtKB-KW"/>
</dbReference>
<evidence type="ECO:0000259" key="11">
    <source>
        <dbReference type="PROSITE" id="PS50893"/>
    </source>
</evidence>
<dbReference type="PANTHER" id="PTHR24221">
    <property type="entry name" value="ATP-BINDING CASSETTE SUB-FAMILY B"/>
    <property type="match status" value="1"/>
</dbReference>
<keyword evidence="4 10" id="KW-0812">Transmembrane</keyword>
<dbReference type="GO" id="GO:0140359">
    <property type="term" value="F:ABC-type transporter activity"/>
    <property type="evidence" value="ECO:0007669"/>
    <property type="project" value="InterPro"/>
</dbReference>
<reference evidence="13 14" key="1">
    <citation type="submission" date="2019-08" db="EMBL/GenBank/DDBJ databases">
        <title>Bacillus genomes from the desert of Cuatro Cienegas, Coahuila.</title>
        <authorList>
            <person name="Olmedo-Alvarez G."/>
        </authorList>
    </citation>
    <scope>NUCLEOTIDE SEQUENCE [LARGE SCALE GENOMIC DNA]</scope>
    <source>
        <strain evidence="13 14">CH88_3T</strain>
    </source>
</reference>
<dbReference type="InterPro" id="IPR011527">
    <property type="entry name" value="ABC1_TM_dom"/>
</dbReference>
<name>A0AA94WQ92_9BACI</name>
<dbReference type="RefSeq" id="WP_148965538.1">
    <property type="nucleotide sequence ID" value="NZ_VTEU01000002.1"/>
</dbReference>
<evidence type="ECO:0000256" key="8">
    <source>
        <dbReference type="ARBA" id="ARBA00022989"/>
    </source>
</evidence>
<dbReference type="SUPFAM" id="SSF90123">
    <property type="entry name" value="ABC transporter transmembrane region"/>
    <property type="match status" value="1"/>
</dbReference>
<dbReference type="GO" id="GO:0008234">
    <property type="term" value="F:cysteine-type peptidase activity"/>
    <property type="evidence" value="ECO:0007669"/>
    <property type="project" value="UniProtKB-KW"/>
</dbReference>
<dbReference type="FunFam" id="3.40.50.300:FF:000299">
    <property type="entry name" value="ABC transporter ATP-binding protein/permease"/>
    <property type="match status" value="1"/>
</dbReference>
<dbReference type="InterPro" id="IPR017871">
    <property type="entry name" value="ABC_transporter-like_CS"/>
</dbReference>
<sequence>MKDTIGKLLRLFNKKEKRKLIIIFFMMLLAALFETIGIGMIIPIIGIVMDPTIVEEQTVLNSLYTLLQFQSLSTFMVFLVMAVLSIFIIKNLYLMLFQYIQTRTILNQQVKLSQHLFHSYLIKDYTFHLQQNSANLLRNVTGEVSKVFQGIIMSTFQLITEILVIFCLICLLVVHTPIATISTSLIIGLCVFVFFKYFRIKISKLGKEQQKLTGETIKWVNQGFGASKEIKVSGKESFFVQSYKHFSQKQANNNLQLRILEHAPRLFIETILISVIFFTLLIVIVQGMNTTEVVSTMALFAMAAFRLLPSINRVIASITTIRYSYPALEVLDRDFNPLIESNRVDVLEYKHHLTDKERLYQDSIVLKDVSFRYPEQSSYSIKNVSLSIPIGNSVAFIGESGAGKTTIIDLILGVLKPEKGNILVDGLEIKDHKIQWQRKIGYIPQTIFLSDDSIRANVAFGIKTERISDDDVWRALDQAQLGNFVRELPNQLDTSVGESGVRLSGGQRQRIGIARALYHDPEILFMDEATSALDNGTEEEIMKAINGLKGEKTIIIIAHRLSTIENCDIVYRIHKGKVAAIENQKQSKIVNFV</sequence>
<keyword evidence="2" id="KW-0813">Transport</keyword>
<keyword evidence="6" id="KW-0788">Thiol protease</keyword>
<dbReference type="InterPro" id="IPR039421">
    <property type="entry name" value="Type_1_exporter"/>
</dbReference>
<keyword evidence="5" id="KW-0547">Nucleotide-binding</keyword>
<proteinExistence type="predicted"/>
<dbReference type="Gene3D" id="1.20.1560.10">
    <property type="entry name" value="ABC transporter type 1, transmembrane domain"/>
    <property type="match status" value="1"/>
</dbReference>
<dbReference type="GO" id="GO:0005886">
    <property type="term" value="C:plasma membrane"/>
    <property type="evidence" value="ECO:0007669"/>
    <property type="project" value="UniProtKB-SubCell"/>
</dbReference>
<evidence type="ECO:0000256" key="1">
    <source>
        <dbReference type="ARBA" id="ARBA00004651"/>
    </source>
</evidence>
<feature type="transmembrane region" description="Helical" evidence="10">
    <location>
        <begin position="69"/>
        <end position="89"/>
    </location>
</feature>
<gene>
    <name evidence="13" type="ORF">FZC74_08025</name>
</gene>
<keyword evidence="8 10" id="KW-1133">Transmembrane helix</keyword>
<accession>A0AA94WQ92</accession>
<dbReference type="Proteomes" id="UP000323393">
    <property type="component" value="Unassembled WGS sequence"/>
</dbReference>
<dbReference type="InterPro" id="IPR036640">
    <property type="entry name" value="ABC1_TM_sf"/>
</dbReference>
<evidence type="ECO:0000256" key="7">
    <source>
        <dbReference type="ARBA" id="ARBA00022840"/>
    </source>
</evidence>
<dbReference type="GO" id="GO:0034040">
    <property type="term" value="F:ATPase-coupled lipid transmembrane transporter activity"/>
    <property type="evidence" value="ECO:0007669"/>
    <property type="project" value="TreeGrafter"/>
</dbReference>
<evidence type="ECO:0000256" key="4">
    <source>
        <dbReference type="ARBA" id="ARBA00022692"/>
    </source>
</evidence>
<keyword evidence="7 13" id="KW-0067">ATP-binding</keyword>
<dbReference type="PROSITE" id="PS50893">
    <property type="entry name" value="ABC_TRANSPORTER_2"/>
    <property type="match status" value="1"/>
</dbReference>
<keyword evidence="6" id="KW-0378">Hydrolase</keyword>
<keyword evidence="9 10" id="KW-0472">Membrane</keyword>
<feature type="transmembrane region" description="Helical" evidence="10">
    <location>
        <begin position="155"/>
        <end position="174"/>
    </location>
</feature>
<dbReference type="PROSITE" id="PS50929">
    <property type="entry name" value="ABC_TM1F"/>
    <property type="match status" value="1"/>
</dbReference>
<dbReference type="EMBL" id="VTEU01000002">
    <property type="protein sequence ID" value="TYS60085.1"/>
    <property type="molecule type" value="Genomic_DNA"/>
</dbReference>
<dbReference type="InterPro" id="IPR027417">
    <property type="entry name" value="P-loop_NTPase"/>
</dbReference>
<dbReference type="InterPro" id="IPR003593">
    <property type="entry name" value="AAA+_ATPase"/>
</dbReference>
<evidence type="ECO:0000256" key="5">
    <source>
        <dbReference type="ARBA" id="ARBA00022741"/>
    </source>
</evidence>
<evidence type="ECO:0000256" key="6">
    <source>
        <dbReference type="ARBA" id="ARBA00022807"/>
    </source>
</evidence>
<feature type="transmembrane region" description="Helical" evidence="10">
    <location>
        <begin position="293"/>
        <end position="315"/>
    </location>
</feature>
<comment type="subcellular location">
    <subcellularLocation>
        <location evidence="1">Cell membrane</location>
        <topology evidence="1">Multi-pass membrane protein</topology>
    </subcellularLocation>
</comment>
<evidence type="ECO:0000313" key="14">
    <source>
        <dbReference type="Proteomes" id="UP000323393"/>
    </source>
</evidence>
<evidence type="ECO:0000256" key="2">
    <source>
        <dbReference type="ARBA" id="ARBA00022448"/>
    </source>
</evidence>
<feature type="transmembrane region" description="Helical" evidence="10">
    <location>
        <begin position="180"/>
        <end position="198"/>
    </location>
</feature>
<evidence type="ECO:0000259" key="12">
    <source>
        <dbReference type="PROSITE" id="PS50929"/>
    </source>
</evidence>
<keyword evidence="6" id="KW-0645">Protease</keyword>
<dbReference type="InterPro" id="IPR003439">
    <property type="entry name" value="ABC_transporter-like_ATP-bd"/>
</dbReference>
<dbReference type="GO" id="GO:0016887">
    <property type="term" value="F:ATP hydrolysis activity"/>
    <property type="evidence" value="ECO:0007669"/>
    <property type="project" value="InterPro"/>
</dbReference>
<evidence type="ECO:0000256" key="9">
    <source>
        <dbReference type="ARBA" id="ARBA00023136"/>
    </source>
</evidence>
<dbReference type="SMART" id="SM00382">
    <property type="entry name" value="AAA"/>
    <property type="match status" value="1"/>
</dbReference>
<dbReference type="Pfam" id="PF00664">
    <property type="entry name" value="ABC_membrane"/>
    <property type="match status" value="1"/>
</dbReference>
<evidence type="ECO:0000313" key="13">
    <source>
        <dbReference type="EMBL" id="TYS60085.1"/>
    </source>
</evidence>
<dbReference type="PANTHER" id="PTHR24221:SF654">
    <property type="entry name" value="ATP-BINDING CASSETTE SUB-FAMILY B MEMBER 6"/>
    <property type="match status" value="1"/>
</dbReference>
<comment type="caution">
    <text evidence="13">The sequence shown here is derived from an EMBL/GenBank/DDBJ whole genome shotgun (WGS) entry which is preliminary data.</text>
</comment>
<evidence type="ECO:0000256" key="10">
    <source>
        <dbReference type="SAM" id="Phobius"/>
    </source>
</evidence>
<organism evidence="13 14">
    <name type="scientific">Sutcliffiella horikoshii</name>
    <dbReference type="NCBI Taxonomy" id="79883"/>
    <lineage>
        <taxon>Bacteria</taxon>
        <taxon>Bacillati</taxon>
        <taxon>Bacillota</taxon>
        <taxon>Bacilli</taxon>
        <taxon>Bacillales</taxon>
        <taxon>Bacillaceae</taxon>
        <taxon>Sutcliffiella</taxon>
    </lineage>
</organism>
<feature type="transmembrane region" description="Helical" evidence="10">
    <location>
        <begin position="20"/>
        <end position="49"/>
    </location>
</feature>
<keyword evidence="3" id="KW-1003">Cell membrane</keyword>